<name>A0A178IDW9_9BACT</name>
<evidence type="ECO:0000259" key="2">
    <source>
        <dbReference type="Pfam" id="PF07364"/>
    </source>
</evidence>
<feature type="domain" description="Microcystin LR degradation protein MlrC N-terminal" evidence="2">
    <location>
        <begin position="5"/>
        <end position="292"/>
    </location>
</feature>
<evidence type="ECO:0000313" key="4">
    <source>
        <dbReference type="Proteomes" id="UP000078486"/>
    </source>
</evidence>
<evidence type="ECO:0000259" key="1">
    <source>
        <dbReference type="Pfam" id="PF07171"/>
    </source>
</evidence>
<dbReference type="EMBL" id="LRRQ01000143">
    <property type="protein sequence ID" value="OAM88180.1"/>
    <property type="molecule type" value="Genomic_DNA"/>
</dbReference>
<reference evidence="3 4" key="1">
    <citation type="submission" date="2016-01" db="EMBL/GenBank/DDBJ databases">
        <title>High potential of lignocellulose degradation of a new Verrucomicrobia species.</title>
        <authorList>
            <person name="Wang Y."/>
            <person name="Shi Y."/>
            <person name="Qiu Z."/>
            <person name="Liu S."/>
            <person name="Yang H."/>
        </authorList>
    </citation>
    <scope>NUCLEOTIDE SEQUENCE [LARGE SCALE GENOMIC DNA]</scope>
    <source>
        <strain evidence="3 4">TSB47</strain>
    </source>
</reference>
<comment type="caution">
    <text evidence="3">The sequence shown here is derived from an EMBL/GenBank/DDBJ whole genome shotgun (WGS) entry which is preliminary data.</text>
</comment>
<evidence type="ECO:0008006" key="5">
    <source>
        <dbReference type="Google" id="ProtNLM"/>
    </source>
</evidence>
<organism evidence="3 4">
    <name type="scientific">Termitidicoccus mucosus</name>
    <dbReference type="NCBI Taxonomy" id="1184151"/>
    <lineage>
        <taxon>Bacteria</taxon>
        <taxon>Pseudomonadati</taxon>
        <taxon>Verrucomicrobiota</taxon>
        <taxon>Opitutia</taxon>
        <taxon>Opitutales</taxon>
        <taxon>Opitutaceae</taxon>
        <taxon>Termitidicoccus</taxon>
    </lineage>
</organism>
<evidence type="ECO:0000313" key="3">
    <source>
        <dbReference type="EMBL" id="OAM88180.1"/>
    </source>
</evidence>
<proteinExistence type="predicted"/>
<keyword evidence="4" id="KW-1185">Reference proteome</keyword>
<feature type="domain" description="Microcystin LR degradation protein MlrC C-terminal" evidence="1">
    <location>
        <begin position="307"/>
        <end position="488"/>
    </location>
</feature>
<dbReference type="OrthoDB" id="9815420at2"/>
<dbReference type="Pfam" id="PF07171">
    <property type="entry name" value="MlrC_C"/>
    <property type="match status" value="1"/>
</dbReference>
<dbReference type="InterPro" id="IPR010799">
    <property type="entry name" value="MlrC_C"/>
</dbReference>
<dbReference type="InterPro" id="IPR009197">
    <property type="entry name" value="MlrC"/>
</dbReference>
<dbReference type="InterPro" id="IPR015995">
    <property type="entry name" value="MlrC_N"/>
</dbReference>
<dbReference type="RefSeq" id="WP_068772002.1">
    <property type="nucleotide sequence ID" value="NZ_CP109796.1"/>
</dbReference>
<dbReference type="Proteomes" id="UP000078486">
    <property type="component" value="Unassembled WGS sequence"/>
</dbReference>
<sequence>MKRPRILYAGLFHETNSFVDQPTHWGDFNVSRGAAILAKEGDASVTDGFLTEARKAFFDVIPTIDAWALPGGTVRDTAFENFWNEFETAARPALADGVDGIFLVLHGAMATESHADAEGEFLRRLRTLPGAASTPVFGVLDLHANVTEAMCRHANALVCYRENPHIDACETGRRATALLRRCIDEGRVPHMAWCHPPMMWAPPATGTGDEPMRALTQFARAIETANPSVWTCNIAAGFSFADTPDTGVSVSIITTGPRDAGCNLAAEGARLAWTLREKGRIAYPDVDTLIADIVRNPPIPGEKPVLLVDPSDNIGGGAPGDCTGVMRALLRHRVPRALVVINDPLSVRALSETSPGDISTLEIGGRGSRFDEGPVKLEATLVSRGDGRFALEDKQSHLAAMSGSQFDMGPCAVVKSGGLTLLLTSRKTPPFDLGQLRSQGLEPLDFAFIGVKAAVAHRRAYDKISSRSLYVDAPGPCTCDLARLPWRRLHRPCWPIDPSAQFPI</sequence>
<dbReference type="STRING" id="1184151.AW736_18465"/>
<accession>A0A178IDW9</accession>
<protein>
    <recommendedName>
        <fullName evidence="5">Microcystin degradation protein MlrC</fullName>
    </recommendedName>
</protein>
<dbReference type="Pfam" id="PF07364">
    <property type="entry name" value="DUF1485"/>
    <property type="match status" value="1"/>
</dbReference>
<dbReference type="PIRSF" id="PIRSF012702">
    <property type="entry name" value="UCP012702"/>
    <property type="match status" value="1"/>
</dbReference>
<dbReference type="AlphaFoldDB" id="A0A178IDW9"/>
<gene>
    <name evidence="3" type="ORF">AW736_18465</name>
</gene>